<sequence length="286" mass="32634">FLLLVCDVFVSLSTGTATAVHETITRTTYPKLFTPLRLESQASRVYSRNVFFDIQKEIKKAVCSCSIETGECRGDLKMFIISHKKKKSSVNTTYLVSRNYTANTVEFECNLFTRNGYLCRHAFKVLINDEVESIPNQYVLRRWKQNLIQSAKIRYGEVDAEKDKSIIDVYSKVDNIISIVRNDKSILTRLEQHLDNFMVDIEKEVPYEDPSQQKLDAIRDHLGVSIPDDVDILPPSGIRNKGCGTGKRLVSVSEKIQSVSKKARRKCATYGQRTSHDSRNCPELIE</sequence>
<evidence type="ECO:0000313" key="2">
    <source>
        <dbReference type="EMBL" id="KVI11176.1"/>
    </source>
</evidence>
<feature type="non-terminal residue" evidence="2">
    <location>
        <position position="286"/>
    </location>
</feature>
<keyword evidence="3" id="KW-1185">Reference proteome</keyword>
<evidence type="ECO:0000313" key="3">
    <source>
        <dbReference type="Proteomes" id="UP000243975"/>
    </source>
</evidence>
<dbReference type="AlphaFoldDB" id="A0A124SI04"/>
<name>A0A124SI04_CYNCS</name>
<comment type="caution">
    <text evidence="2">The sequence shown here is derived from an EMBL/GenBank/DDBJ whole genome shotgun (WGS) entry which is preliminary data.</text>
</comment>
<dbReference type="PANTHER" id="PTHR47718">
    <property type="entry name" value="OS01G0519700 PROTEIN"/>
    <property type="match status" value="1"/>
</dbReference>
<dbReference type="EMBL" id="LEKV01000836">
    <property type="protein sequence ID" value="KVI11176.1"/>
    <property type="molecule type" value="Genomic_DNA"/>
</dbReference>
<protein>
    <submittedName>
        <fullName evidence="2">Uncharacterized protein</fullName>
    </submittedName>
</protein>
<gene>
    <name evidence="2" type="ORF">Ccrd_010417</name>
</gene>
<dbReference type="OMA" id="ANTVEFE"/>
<keyword evidence="1" id="KW-0732">Signal</keyword>
<feature type="chain" id="PRO_5007176272" evidence="1">
    <location>
        <begin position="19"/>
        <end position="286"/>
    </location>
</feature>
<proteinExistence type="predicted"/>
<accession>A0A124SI04</accession>
<dbReference type="Proteomes" id="UP000243975">
    <property type="component" value="Unassembled WGS sequence"/>
</dbReference>
<dbReference type="Gramene" id="KVI11176">
    <property type="protein sequence ID" value="KVI11176"/>
    <property type="gene ID" value="Ccrd_010417"/>
</dbReference>
<evidence type="ECO:0000256" key="1">
    <source>
        <dbReference type="SAM" id="SignalP"/>
    </source>
</evidence>
<reference evidence="2 3" key="1">
    <citation type="journal article" date="2016" name="Sci. Rep.">
        <title>The genome sequence of the outbreeding globe artichoke constructed de novo incorporating a phase-aware low-pass sequencing strategy of F1 progeny.</title>
        <authorList>
            <person name="Scaglione D."/>
            <person name="Reyes-Chin-Wo S."/>
            <person name="Acquadro A."/>
            <person name="Froenicke L."/>
            <person name="Portis E."/>
            <person name="Beitel C."/>
            <person name="Tirone M."/>
            <person name="Mauro R."/>
            <person name="Lo Monaco A."/>
            <person name="Mauromicale G."/>
            <person name="Faccioli P."/>
            <person name="Cattivelli L."/>
            <person name="Rieseberg L."/>
            <person name="Michelmore R."/>
            <person name="Lanteri S."/>
        </authorList>
    </citation>
    <scope>NUCLEOTIDE SEQUENCE [LARGE SCALE GENOMIC DNA]</scope>
    <source>
        <strain evidence="2">2C</strain>
    </source>
</reference>
<feature type="signal peptide" evidence="1">
    <location>
        <begin position="1"/>
        <end position="18"/>
    </location>
</feature>
<dbReference type="PANTHER" id="PTHR47718:SF12">
    <property type="entry name" value="PROTEIN FAR1-RELATED SEQUENCE"/>
    <property type="match status" value="1"/>
</dbReference>
<organism evidence="2 3">
    <name type="scientific">Cynara cardunculus var. scolymus</name>
    <name type="common">Globe artichoke</name>
    <name type="synonym">Cynara scolymus</name>
    <dbReference type="NCBI Taxonomy" id="59895"/>
    <lineage>
        <taxon>Eukaryota</taxon>
        <taxon>Viridiplantae</taxon>
        <taxon>Streptophyta</taxon>
        <taxon>Embryophyta</taxon>
        <taxon>Tracheophyta</taxon>
        <taxon>Spermatophyta</taxon>
        <taxon>Magnoliopsida</taxon>
        <taxon>eudicotyledons</taxon>
        <taxon>Gunneridae</taxon>
        <taxon>Pentapetalae</taxon>
        <taxon>asterids</taxon>
        <taxon>campanulids</taxon>
        <taxon>Asterales</taxon>
        <taxon>Asteraceae</taxon>
        <taxon>Carduoideae</taxon>
        <taxon>Cardueae</taxon>
        <taxon>Carduinae</taxon>
        <taxon>Cynara</taxon>
    </lineage>
</organism>